<name>A0AAN7Z3F2_9MYCE</name>
<keyword evidence="1" id="KW-0175">Coiled coil</keyword>
<accession>A0AAN7Z3F2</accession>
<dbReference type="AlphaFoldDB" id="A0AAN7Z3F2"/>
<organism evidence="2 3">
    <name type="scientific">Dictyostelium firmibasis</name>
    <dbReference type="NCBI Taxonomy" id="79012"/>
    <lineage>
        <taxon>Eukaryota</taxon>
        <taxon>Amoebozoa</taxon>
        <taxon>Evosea</taxon>
        <taxon>Eumycetozoa</taxon>
        <taxon>Dictyostelia</taxon>
        <taxon>Dictyosteliales</taxon>
        <taxon>Dictyosteliaceae</taxon>
        <taxon>Dictyostelium</taxon>
    </lineage>
</organism>
<evidence type="ECO:0000256" key="1">
    <source>
        <dbReference type="SAM" id="Coils"/>
    </source>
</evidence>
<feature type="coiled-coil region" evidence="1">
    <location>
        <begin position="13"/>
        <end position="40"/>
    </location>
</feature>
<comment type="caution">
    <text evidence="2">The sequence shown here is derived from an EMBL/GenBank/DDBJ whole genome shotgun (WGS) entry which is preliminary data.</text>
</comment>
<proteinExistence type="predicted"/>
<evidence type="ECO:0000313" key="3">
    <source>
        <dbReference type="Proteomes" id="UP001344447"/>
    </source>
</evidence>
<protein>
    <submittedName>
        <fullName evidence="2">Uncharacterized protein</fullName>
    </submittedName>
</protein>
<feature type="coiled-coil region" evidence="1">
    <location>
        <begin position="117"/>
        <end position="144"/>
    </location>
</feature>
<gene>
    <name evidence="2" type="ORF">RB653_004540</name>
</gene>
<sequence>MKIRQNILIQLENTGLKTEIDGLRNENTNLKTLIEELQTSIADLLVKGEQRNKATAKEEKQLIAYANSSSMANYYLENILLPELELSYKTANNSKLFKWSKFKFEFNKHIRFVEYAKKNHQVNLEEIRKLKEDLNDIIHDGEDEVSINDIVVTVEYYTKHLNAIEKSWIKLKLKLIMFMKFRIYKLHFIIN</sequence>
<evidence type="ECO:0000313" key="2">
    <source>
        <dbReference type="EMBL" id="KAK5582950.1"/>
    </source>
</evidence>
<reference evidence="2 3" key="1">
    <citation type="submission" date="2023-11" db="EMBL/GenBank/DDBJ databases">
        <title>Dfirmibasis_genome.</title>
        <authorList>
            <person name="Edelbroek B."/>
            <person name="Kjellin J."/>
            <person name="Jerlstrom-Hultqvist J."/>
            <person name="Soderbom F."/>
        </authorList>
    </citation>
    <scope>NUCLEOTIDE SEQUENCE [LARGE SCALE GENOMIC DNA]</scope>
    <source>
        <strain evidence="2 3">TNS-C-14</strain>
    </source>
</reference>
<dbReference type="Proteomes" id="UP001344447">
    <property type="component" value="Unassembled WGS sequence"/>
</dbReference>
<dbReference type="EMBL" id="JAVFKY010000001">
    <property type="protein sequence ID" value="KAK5582950.1"/>
    <property type="molecule type" value="Genomic_DNA"/>
</dbReference>
<keyword evidence="3" id="KW-1185">Reference proteome</keyword>